<sequence>SSCVIASIFLLFLFLLSLVLYFTLVKPRDPTLAVNAVNLPSFSLLNSSAVTFTLSQYLALHNPNRLALFTHYDTSLRLLTAGAQQQLGLLIVPAAQIGPGRTQYMAATFSAVKADRELHLLELETRLEMAGHLHLLRVFTHRVEVWAYCRVLVSATDGSVLSFHC</sequence>
<gene>
    <name evidence="1" type="ORF">M569_10021</name>
</gene>
<evidence type="ECO:0000313" key="2">
    <source>
        <dbReference type="Proteomes" id="UP000015453"/>
    </source>
</evidence>
<dbReference type="InterPro" id="IPR055301">
    <property type="entry name" value="Lea14-like_2"/>
</dbReference>
<name>S8DP12_9LAMI</name>
<feature type="non-terminal residue" evidence="1">
    <location>
        <position position="1"/>
    </location>
</feature>
<accession>S8DP12</accession>
<dbReference type="PANTHER" id="PTHR31852">
    <property type="entry name" value="LATE EMBRYOGENESIS ABUNDANT (LEA) HYDROXYPROLINE-RICH GLYCOPROTEIN FAMILY"/>
    <property type="match status" value="1"/>
</dbReference>
<keyword evidence="2" id="KW-1185">Reference proteome</keyword>
<reference evidence="1 2" key="1">
    <citation type="journal article" date="2013" name="BMC Genomics">
        <title>The miniature genome of a carnivorous plant Genlisea aurea contains a low number of genes and short non-coding sequences.</title>
        <authorList>
            <person name="Leushkin E.V."/>
            <person name="Sutormin R.A."/>
            <person name="Nabieva E.R."/>
            <person name="Penin A.A."/>
            <person name="Kondrashov A.S."/>
            <person name="Logacheva M.D."/>
        </authorList>
    </citation>
    <scope>NUCLEOTIDE SEQUENCE [LARGE SCALE GENOMIC DNA]</scope>
</reference>
<dbReference type="OrthoDB" id="685087at2759"/>
<dbReference type="EMBL" id="AUSU01004626">
    <property type="protein sequence ID" value="EPS64768.1"/>
    <property type="molecule type" value="Genomic_DNA"/>
</dbReference>
<dbReference type="AlphaFoldDB" id="S8DP12"/>
<dbReference type="Proteomes" id="UP000015453">
    <property type="component" value="Unassembled WGS sequence"/>
</dbReference>
<evidence type="ECO:0000313" key="1">
    <source>
        <dbReference type="EMBL" id="EPS64768.1"/>
    </source>
</evidence>
<protein>
    <recommendedName>
        <fullName evidence="3">Late embryogenesis abundant protein LEA-2 subgroup domain-containing protein</fullName>
    </recommendedName>
</protein>
<evidence type="ECO:0008006" key="3">
    <source>
        <dbReference type="Google" id="ProtNLM"/>
    </source>
</evidence>
<comment type="caution">
    <text evidence="1">The sequence shown here is derived from an EMBL/GenBank/DDBJ whole genome shotgun (WGS) entry which is preliminary data.</text>
</comment>
<proteinExistence type="predicted"/>
<organism evidence="1 2">
    <name type="scientific">Genlisea aurea</name>
    <dbReference type="NCBI Taxonomy" id="192259"/>
    <lineage>
        <taxon>Eukaryota</taxon>
        <taxon>Viridiplantae</taxon>
        <taxon>Streptophyta</taxon>
        <taxon>Embryophyta</taxon>
        <taxon>Tracheophyta</taxon>
        <taxon>Spermatophyta</taxon>
        <taxon>Magnoliopsida</taxon>
        <taxon>eudicotyledons</taxon>
        <taxon>Gunneridae</taxon>
        <taxon>Pentapetalae</taxon>
        <taxon>asterids</taxon>
        <taxon>lamiids</taxon>
        <taxon>Lamiales</taxon>
        <taxon>Lentibulariaceae</taxon>
        <taxon>Genlisea</taxon>
    </lineage>
</organism>